<feature type="transmembrane region" description="Helical" evidence="1">
    <location>
        <begin position="172"/>
        <end position="194"/>
    </location>
</feature>
<name>A0AAW0AIS6_9AGAR</name>
<keyword evidence="1" id="KW-1133">Transmembrane helix</keyword>
<feature type="transmembrane region" description="Helical" evidence="1">
    <location>
        <begin position="47"/>
        <end position="68"/>
    </location>
</feature>
<accession>A0AAW0AIS6</accession>
<evidence type="ECO:0008006" key="4">
    <source>
        <dbReference type="Google" id="ProtNLM"/>
    </source>
</evidence>
<evidence type="ECO:0000256" key="1">
    <source>
        <dbReference type="SAM" id="Phobius"/>
    </source>
</evidence>
<feature type="transmembrane region" description="Helical" evidence="1">
    <location>
        <begin position="139"/>
        <end position="160"/>
    </location>
</feature>
<dbReference type="EMBL" id="JAWWNJ010000062">
    <property type="protein sequence ID" value="KAK7012898.1"/>
    <property type="molecule type" value="Genomic_DNA"/>
</dbReference>
<evidence type="ECO:0000313" key="3">
    <source>
        <dbReference type="Proteomes" id="UP001362999"/>
    </source>
</evidence>
<feature type="transmembrane region" description="Helical" evidence="1">
    <location>
        <begin position="215"/>
        <end position="238"/>
    </location>
</feature>
<keyword evidence="3" id="KW-1185">Reference proteome</keyword>
<keyword evidence="1" id="KW-0472">Membrane</keyword>
<comment type="caution">
    <text evidence="2">The sequence shown here is derived from an EMBL/GenBank/DDBJ whole genome shotgun (WGS) entry which is preliminary data.</text>
</comment>
<dbReference type="AlphaFoldDB" id="A0AAW0AIS6"/>
<feature type="transmembrane region" description="Helical" evidence="1">
    <location>
        <begin position="108"/>
        <end position="127"/>
    </location>
</feature>
<proteinExistence type="predicted"/>
<dbReference type="Proteomes" id="UP001362999">
    <property type="component" value="Unassembled WGS sequence"/>
</dbReference>
<organism evidence="2 3">
    <name type="scientific">Favolaschia claudopus</name>
    <dbReference type="NCBI Taxonomy" id="2862362"/>
    <lineage>
        <taxon>Eukaryota</taxon>
        <taxon>Fungi</taxon>
        <taxon>Dikarya</taxon>
        <taxon>Basidiomycota</taxon>
        <taxon>Agaricomycotina</taxon>
        <taxon>Agaricomycetes</taxon>
        <taxon>Agaricomycetidae</taxon>
        <taxon>Agaricales</taxon>
        <taxon>Marasmiineae</taxon>
        <taxon>Mycenaceae</taxon>
        <taxon>Favolaschia</taxon>
    </lineage>
</organism>
<reference evidence="2 3" key="1">
    <citation type="journal article" date="2024" name="J Genomics">
        <title>Draft genome sequencing and assembly of Favolaschia claudopus CIRM-BRFM 2984 isolated from oak limbs.</title>
        <authorList>
            <person name="Navarro D."/>
            <person name="Drula E."/>
            <person name="Chaduli D."/>
            <person name="Cazenave R."/>
            <person name="Ahrendt S."/>
            <person name="Wang J."/>
            <person name="Lipzen A."/>
            <person name="Daum C."/>
            <person name="Barry K."/>
            <person name="Grigoriev I.V."/>
            <person name="Favel A."/>
            <person name="Rosso M.N."/>
            <person name="Martin F."/>
        </authorList>
    </citation>
    <scope>NUCLEOTIDE SEQUENCE [LARGE SCALE GENOMIC DNA]</scope>
    <source>
        <strain evidence="2 3">CIRM-BRFM 2984</strain>
    </source>
</reference>
<feature type="transmembrane region" description="Helical" evidence="1">
    <location>
        <begin position="20"/>
        <end position="40"/>
    </location>
</feature>
<keyword evidence="1" id="KW-0812">Transmembrane</keyword>
<gene>
    <name evidence="2" type="ORF">R3P38DRAFT_1533529</name>
</gene>
<sequence length="283" mass="31668">MTPAFEEAWSLAVLDVIKTATALSFNGIYVSLSALALYLLRHRRPKGFRIFVGAIAAMFVLAMSEIALQITGLVLSMRAVYSIASGAPTTNPLEWTELTRRMLEFFEFFFLITNNLITESLLIYRCYAIWSTYSKPKSVIALPIFLLFCSSVFAYTATALNAFISHYIDSRIVLTLVFTDNVLVTGLIVGRIWYTRRQMKTVGRSNFIRRYNTAIAMLLESATIYFLFLCVALVSVSMTPAHQHLLPTLTFSHVLYGFGGQLLVSINDSGVANLSVFRADNSE</sequence>
<protein>
    <recommendedName>
        <fullName evidence="4">Taste receptor type 2</fullName>
    </recommendedName>
</protein>
<evidence type="ECO:0000313" key="2">
    <source>
        <dbReference type="EMBL" id="KAK7012898.1"/>
    </source>
</evidence>